<feature type="region of interest" description="Disordered" evidence="1">
    <location>
        <begin position="743"/>
        <end position="815"/>
    </location>
</feature>
<gene>
    <name evidence="2" type="ORF">TTAC_LOCUS602</name>
</gene>
<dbReference type="STRING" id="6205.A0A0R3WIZ0"/>
<organism evidence="4">
    <name type="scientific">Hydatigena taeniaeformis</name>
    <name type="common">Feline tapeworm</name>
    <name type="synonym">Taenia taeniaeformis</name>
    <dbReference type="NCBI Taxonomy" id="6205"/>
    <lineage>
        <taxon>Eukaryota</taxon>
        <taxon>Metazoa</taxon>
        <taxon>Spiralia</taxon>
        <taxon>Lophotrochozoa</taxon>
        <taxon>Platyhelminthes</taxon>
        <taxon>Cestoda</taxon>
        <taxon>Eucestoda</taxon>
        <taxon>Cyclophyllidea</taxon>
        <taxon>Taeniidae</taxon>
        <taxon>Hydatigera</taxon>
    </lineage>
</organism>
<evidence type="ECO:0000313" key="3">
    <source>
        <dbReference type="Proteomes" id="UP000274429"/>
    </source>
</evidence>
<proteinExistence type="predicted"/>
<protein>
    <submittedName>
        <fullName evidence="4">Arrestin_N domain-containing protein</fullName>
    </submittedName>
</protein>
<reference evidence="2 3" key="2">
    <citation type="submission" date="2018-11" db="EMBL/GenBank/DDBJ databases">
        <authorList>
            <consortium name="Pathogen Informatics"/>
        </authorList>
    </citation>
    <scope>NUCLEOTIDE SEQUENCE [LARGE SCALE GENOMIC DNA]</scope>
</reference>
<evidence type="ECO:0000313" key="2">
    <source>
        <dbReference type="EMBL" id="VDM16725.1"/>
    </source>
</evidence>
<feature type="region of interest" description="Disordered" evidence="1">
    <location>
        <begin position="563"/>
        <end position="645"/>
    </location>
</feature>
<feature type="region of interest" description="Disordered" evidence="1">
    <location>
        <begin position="659"/>
        <end position="713"/>
    </location>
</feature>
<accession>A0A0R3WIZ0</accession>
<dbReference type="EMBL" id="UYWX01000062">
    <property type="protein sequence ID" value="VDM16725.1"/>
    <property type="molecule type" value="Genomic_DNA"/>
</dbReference>
<name>A0A0R3WIZ0_HYDTA</name>
<feature type="region of interest" description="Disordered" evidence="1">
    <location>
        <begin position="1235"/>
        <end position="1255"/>
    </location>
</feature>
<dbReference type="Proteomes" id="UP000274429">
    <property type="component" value="Unassembled WGS sequence"/>
</dbReference>
<evidence type="ECO:0000313" key="4">
    <source>
        <dbReference type="WBParaSite" id="TTAC_0000060101-mRNA-1"/>
    </source>
</evidence>
<feature type="compositionally biased region" description="Polar residues" evidence="1">
    <location>
        <begin position="784"/>
        <end position="796"/>
    </location>
</feature>
<sequence length="1270" mass="137983">MVVVAQMLSTARARAHLTLRRLRRRHRRCCSVNPAGGNPMATEDAKVLPSAVTDANIFSIKKKCNRSFGGHPRRRVTANARNRERQAPIEECHLKSRAGFQLPLSDGVSQVTFQYYLGEHQSQIFYGGLTIGHPGTGNINVELGQPIPIDLRENYNEEGLFPLPCLAVPTHIFRRFRVYRITSSASCDLKKLAASLSTDGASPDESDASYPPTGEKLSLLFPSTTPKSGLSLISLRVYYPVQYMQSANELHPIPGSQKTAPLAVRTSPVFMLQQYDEVVAYQSLLTMPVSEFASRVLKGVAGSVRLTNWSSELPTPVKVENYDFKKGTQSSHWKCRLGLLNFLSGNTFNVKRHSLNQFLGDTSVHQNESLTQPPSFLILPVSVYNRFASMRRMLLDGYKSPICPDIGWRVAIPQLATKKGEAGTVIEPPSWDQWTGLETVIAAPSWIISKTQNGEPKSNIRMVFVRRQSDDCGDAISPSLRKSIFGPARIRRTRMKGTNRLVMKVKQLISTIPAIISMNEAKVKHQNDLTSDRDHTTDATSTGITETLNFRYVWSRDYRSNPVRRGTLGPMLSTDIENGRSVLSPLPEGAEDNALTTAPPSSSVTNASTDEEDTRSIGERWHQNRRQQQQQHQHQRPTRSCLPPQRLEVLDRDLERALQRSLADGRNKHSSHAKQELSPPQPSTTAKRRSRQKRTSSSNHISEEQDTHRPLGGALQRQLQNGVKRAKSEVMLEMCLDVAASKPLGPETIANNGSTWANRLRSNSPSATSDSAASNSLRKREKSSVMTKSCPNVDSTGESEEFSCLPGNDAEHQPVPASLKMGMNKGGEAKKKPREAGVVIPKLTLAIEGNGRVRVKSQYRCIHQKHQSAAEVTVAEVRMAESDDPYALPSSPLSNGQETCCPMPGPKKKRRSPSPDPPVLLPEGEVDHVNNSEEDGVGLTLDESFQECGKRSTIRGQPTSQLTSVTSNNFNLGSELSQLPPSLPPIEATATFFGAHDQHSVFPPFSASVVGCSVGPPTFTISLPSSLQQITSVGGQPVFASTQPIVVSSPSLPTPDVTSNLLGAYGNSSLVKPNSATHTVSSHTNVAFWNDCALGRRPATMWTPRNEPLPPPDPPLLARMQAMPSGGDNSGVGLCFFHPSASAVASATGASASSFQSTLLPGIVPIQQHHASATATTTTVAPDITVTVTTPPIHQQALLDASTTGYSMLTSDAATALAMAAAAYFNPPVNSIHTTLHQSSTPGPSTNNSISNQPPVTATVWNNNISSGFL</sequence>
<evidence type="ECO:0000256" key="1">
    <source>
        <dbReference type="SAM" id="MobiDB-lite"/>
    </source>
</evidence>
<dbReference type="AlphaFoldDB" id="A0A0R3WIZ0"/>
<keyword evidence="3" id="KW-1185">Reference proteome</keyword>
<feature type="compositionally biased region" description="Polar residues" evidence="1">
    <location>
        <begin position="749"/>
        <end position="776"/>
    </location>
</feature>
<dbReference type="OrthoDB" id="6263445at2759"/>
<feature type="compositionally biased region" description="Polar residues" evidence="1">
    <location>
        <begin position="594"/>
        <end position="608"/>
    </location>
</feature>
<reference evidence="4" key="1">
    <citation type="submission" date="2016-04" db="UniProtKB">
        <authorList>
            <consortium name="WormBaseParasite"/>
        </authorList>
    </citation>
    <scope>IDENTIFICATION</scope>
</reference>
<dbReference type="WBParaSite" id="TTAC_0000060101-mRNA-1">
    <property type="protein sequence ID" value="TTAC_0000060101-mRNA-1"/>
    <property type="gene ID" value="TTAC_0000060101"/>
</dbReference>
<feature type="region of interest" description="Disordered" evidence="1">
    <location>
        <begin position="883"/>
        <end position="933"/>
    </location>
</feature>